<sequence length="131" mass="15739">MLFFKYFFYRIYRFYNKRWPDNDPELYGWYAVSLSVVYWFIAMSALASLMPSLKLLRPNSNIMGGKITGVVVVLGIAVFFYQQFLYKNRYLTFCNPEYFKPTIFNKKTIVELLFWLYILPPFIIIVIRMAT</sequence>
<dbReference type="Proteomes" id="UP000003586">
    <property type="component" value="Chromosome"/>
</dbReference>
<dbReference type="STRING" id="929713.NIASO_05640"/>
<feature type="transmembrane region" description="Helical" evidence="1">
    <location>
        <begin position="62"/>
        <end position="81"/>
    </location>
</feature>
<dbReference type="HOGENOM" id="CLU_1883548_0_0_10"/>
<dbReference type="KEGG" id="nso:NIASO_05640"/>
<accession>W0F2S2</accession>
<keyword evidence="1" id="KW-1133">Transmembrane helix</keyword>
<protein>
    <submittedName>
        <fullName evidence="2">Uncharacterized protein</fullName>
    </submittedName>
</protein>
<gene>
    <name evidence="2" type="ORF">NIASO_05640</name>
</gene>
<evidence type="ECO:0000313" key="3">
    <source>
        <dbReference type="Proteomes" id="UP000003586"/>
    </source>
</evidence>
<dbReference type="RefSeq" id="WP_008582905.1">
    <property type="nucleotide sequence ID" value="NZ_CP007035.1"/>
</dbReference>
<name>W0F2S2_9BACT</name>
<keyword evidence="3" id="KW-1185">Reference proteome</keyword>
<feature type="transmembrane region" description="Helical" evidence="1">
    <location>
        <begin position="112"/>
        <end position="130"/>
    </location>
</feature>
<feature type="transmembrane region" description="Helical" evidence="1">
    <location>
        <begin position="27"/>
        <end position="50"/>
    </location>
</feature>
<dbReference type="AlphaFoldDB" id="W0F2S2"/>
<evidence type="ECO:0000256" key="1">
    <source>
        <dbReference type="SAM" id="Phobius"/>
    </source>
</evidence>
<proteinExistence type="predicted"/>
<organism evidence="2 3">
    <name type="scientific">Niabella soli DSM 19437</name>
    <dbReference type="NCBI Taxonomy" id="929713"/>
    <lineage>
        <taxon>Bacteria</taxon>
        <taxon>Pseudomonadati</taxon>
        <taxon>Bacteroidota</taxon>
        <taxon>Chitinophagia</taxon>
        <taxon>Chitinophagales</taxon>
        <taxon>Chitinophagaceae</taxon>
        <taxon>Niabella</taxon>
    </lineage>
</organism>
<keyword evidence="1" id="KW-0812">Transmembrane</keyword>
<dbReference type="EMBL" id="CP007035">
    <property type="protein sequence ID" value="AHF17317.1"/>
    <property type="molecule type" value="Genomic_DNA"/>
</dbReference>
<reference evidence="2 3" key="1">
    <citation type="submission" date="2013-12" db="EMBL/GenBank/DDBJ databases">
        <authorList>
            <consortium name="DOE Joint Genome Institute"/>
            <person name="Eisen J."/>
            <person name="Huntemann M."/>
            <person name="Han J."/>
            <person name="Chen A."/>
            <person name="Kyrpides N."/>
            <person name="Mavromatis K."/>
            <person name="Markowitz V."/>
            <person name="Palaniappan K."/>
            <person name="Ivanova N."/>
            <person name="Schaumberg A."/>
            <person name="Pati A."/>
            <person name="Liolios K."/>
            <person name="Nordberg H.P."/>
            <person name="Cantor M.N."/>
            <person name="Hua S.X."/>
            <person name="Woyke T."/>
        </authorList>
    </citation>
    <scope>NUCLEOTIDE SEQUENCE [LARGE SCALE GENOMIC DNA]</scope>
    <source>
        <strain evidence="3">DSM 19437</strain>
    </source>
</reference>
<keyword evidence="1" id="KW-0472">Membrane</keyword>
<evidence type="ECO:0000313" key="2">
    <source>
        <dbReference type="EMBL" id="AHF17317.1"/>
    </source>
</evidence>